<feature type="zinc finger region" description="C3H1-type" evidence="12">
    <location>
        <begin position="179"/>
        <end position="206"/>
    </location>
</feature>
<dbReference type="VEuPathDB" id="FungiDB:T551_01171"/>
<dbReference type="SUPFAM" id="SSF54928">
    <property type="entry name" value="RNA-binding domain, RBD"/>
    <property type="match status" value="1"/>
</dbReference>
<dbReference type="InterPro" id="IPR012677">
    <property type="entry name" value="Nucleotide-bd_a/b_plait_sf"/>
</dbReference>
<evidence type="ECO:0000259" key="15">
    <source>
        <dbReference type="PROSITE" id="PS50103"/>
    </source>
</evidence>
<dbReference type="SUPFAM" id="SSF57850">
    <property type="entry name" value="RING/U-box"/>
    <property type="match status" value="1"/>
</dbReference>
<dbReference type="InterPro" id="IPR013083">
    <property type="entry name" value="Znf_RING/FYVE/PHD"/>
</dbReference>
<dbReference type="Proteomes" id="UP000053447">
    <property type="component" value="Unassembled WGS sequence"/>
</dbReference>
<evidence type="ECO:0000256" key="10">
    <source>
        <dbReference type="ARBA" id="ARBA00023242"/>
    </source>
</evidence>
<dbReference type="GeneID" id="28939689"/>
<dbReference type="InterPro" id="IPR000571">
    <property type="entry name" value="Znf_CCCH"/>
</dbReference>
<dbReference type="GO" id="GO:0005634">
    <property type="term" value="C:nucleus"/>
    <property type="evidence" value="ECO:0007669"/>
    <property type="project" value="UniProtKB-SubCell"/>
</dbReference>
<evidence type="ECO:0000256" key="7">
    <source>
        <dbReference type="ARBA" id="ARBA00023015"/>
    </source>
</evidence>
<dbReference type="RefSeq" id="XP_018230602.1">
    <property type="nucleotide sequence ID" value="XM_018373434.1"/>
</dbReference>
<dbReference type="InterPro" id="IPR035979">
    <property type="entry name" value="RBD_domain_sf"/>
</dbReference>
<protein>
    <recommendedName>
        <fullName evidence="18">RRM domain-containing protein</fullName>
    </recommendedName>
</protein>
<evidence type="ECO:0000313" key="16">
    <source>
        <dbReference type="EMBL" id="KTW31910.1"/>
    </source>
</evidence>
<keyword evidence="10" id="KW-0539">Nucleus</keyword>
<sequence length="567" mass="64243">MEEMDLSDRNFKPCPCGYQVCRFCWNHIRKDLNGRCPACRRPYSEETIEFKPLTAEEWKMSQHRKNQRKQKDRERKEQETISRKHLANMRVVQKNLVYVIGLSPKTANEELLQTLRGHDYFGQYGKIQKIVINKKNASHPNGSGSLGVYITYYRKEDAAKAIAAVDGSLNDGRILRASYGTTKYCSTYLRNQPCPNPNCMYLHEPGEDADSFTREDLSTLYVETFFNTCYLFQNSQYTTKSAQLTSPKDVNTSASTHSSKITEAVPSNDLFTSNENEGSALPPTVSWATKNQPSQTPLLSKSLISPNITSIDGITSQKVVPQPIQHTSAAVNLTKSSKADTTVFLDKILDHLCSGHFKFIFSSTILSPEDLQAAQTMLPLFTFNHENFTKKSESDIRFQEGNTGANAKFRGSTWPYNSSVTTEENPYKRQVFRHDLYSEEGNSRVPQESRKNSQRFYQGLTPSLSPRTNSTSMLYSTRNVIPLTNEANFGTSNTEVATKTSTPPGIYTQGMYYHNYVKTKEQDSKFINTPHEYLNNLGRQNTSLGSLYHDHGIHSLQTRIADTKIIN</sequence>
<dbReference type="CDD" id="cd16618">
    <property type="entry name" value="mRING-HC-C4C4_CNOT4"/>
    <property type="match status" value="1"/>
</dbReference>
<dbReference type="GO" id="GO:0003723">
    <property type="term" value="F:RNA binding"/>
    <property type="evidence" value="ECO:0007669"/>
    <property type="project" value="UniProtKB-UniRule"/>
</dbReference>
<dbReference type="InterPro" id="IPR000504">
    <property type="entry name" value="RRM_dom"/>
</dbReference>
<evidence type="ECO:0000256" key="5">
    <source>
        <dbReference type="ARBA" id="ARBA00022833"/>
    </source>
</evidence>
<feature type="domain" description="RRM" evidence="14">
    <location>
        <begin position="95"/>
        <end position="182"/>
    </location>
</feature>
<feature type="compositionally biased region" description="Polar residues" evidence="13">
    <location>
        <begin position="454"/>
        <end position="470"/>
    </location>
</feature>
<evidence type="ECO:0000256" key="12">
    <source>
        <dbReference type="PROSITE-ProRule" id="PRU00723"/>
    </source>
</evidence>
<keyword evidence="8" id="KW-0175">Coiled coil</keyword>
<gene>
    <name evidence="16" type="ORF">T551_01171</name>
</gene>
<dbReference type="Pfam" id="PF14570">
    <property type="entry name" value="zf-RING_4"/>
    <property type="match status" value="1"/>
</dbReference>
<keyword evidence="9" id="KW-0804">Transcription</keyword>
<dbReference type="InterPro" id="IPR034261">
    <property type="entry name" value="CNOT4_RRM"/>
</dbReference>
<proteinExistence type="predicted"/>
<feature type="domain" description="C3H1-type" evidence="15">
    <location>
        <begin position="179"/>
        <end position="206"/>
    </location>
</feature>
<evidence type="ECO:0000256" key="11">
    <source>
        <dbReference type="PROSITE-ProRule" id="PRU00176"/>
    </source>
</evidence>
<evidence type="ECO:0000256" key="1">
    <source>
        <dbReference type="ARBA" id="ARBA00004123"/>
    </source>
</evidence>
<dbReference type="PROSITE" id="PS50102">
    <property type="entry name" value="RRM"/>
    <property type="match status" value="1"/>
</dbReference>
<dbReference type="InterPro" id="IPR003954">
    <property type="entry name" value="RRM_euk-type"/>
</dbReference>
<dbReference type="GO" id="GO:0008270">
    <property type="term" value="F:zinc ion binding"/>
    <property type="evidence" value="ECO:0007669"/>
    <property type="project" value="UniProtKB-KW"/>
</dbReference>
<dbReference type="Gene3D" id="3.30.40.10">
    <property type="entry name" value="Zinc/RING finger domain, C3HC4 (zinc finger)"/>
    <property type="match status" value="1"/>
</dbReference>
<dbReference type="AlphaFoldDB" id="A0A0W4ZU62"/>
<keyword evidence="17" id="KW-1185">Reference proteome</keyword>
<dbReference type="InterPro" id="IPR039780">
    <property type="entry name" value="Mot2"/>
</dbReference>
<dbReference type="STRING" id="1408657.A0A0W4ZU62"/>
<dbReference type="InterPro" id="IPR039515">
    <property type="entry name" value="NOT4_mRING-HC-C4C4"/>
</dbReference>
<dbReference type="OrthoDB" id="1923159at2759"/>
<dbReference type="GO" id="GO:0010557">
    <property type="term" value="P:positive regulation of macromolecule biosynthetic process"/>
    <property type="evidence" value="ECO:0007669"/>
    <property type="project" value="UniProtKB-ARBA"/>
</dbReference>
<feature type="region of interest" description="Disordered" evidence="13">
    <location>
        <begin position="438"/>
        <end position="470"/>
    </location>
</feature>
<evidence type="ECO:0000259" key="14">
    <source>
        <dbReference type="PROSITE" id="PS50102"/>
    </source>
</evidence>
<evidence type="ECO:0000256" key="3">
    <source>
        <dbReference type="ARBA" id="ARBA00022723"/>
    </source>
</evidence>
<dbReference type="Gene3D" id="3.30.70.330">
    <property type="match status" value="1"/>
</dbReference>
<comment type="caution">
    <text evidence="16">The sequence shown here is derived from an EMBL/GenBank/DDBJ whole genome shotgun (WGS) entry which is preliminary data.</text>
</comment>
<dbReference type="EMBL" id="LFWA01000004">
    <property type="protein sequence ID" value="KTW31910.1"/>
    <property type="molecule type" value="Genomic_DNA"/>
</dbReference>
<accession>A0A0W4ZU62</accession>
<dbReference type="SMART" id="SM00361">
    <property type="entry name" value="RRM_1"/>
    <property type="match status" value="1"/>
</dbReference>
<evidence type="ECO:0000313" key="17">
    <source>
        <dbReference type="Proteomes" id="UP000053447"/>
    </source>
</evidence>
<keyword evidence="4 12" id="KW-0863">Zinc-finger</keyword>
<keyword evidence="3 12" id="KW-0479">Metal-binding</keyword>
<organism evidence="16 17">
    <name type="scientific">Pneumocystis jirovecii (strain RU7)</name>
    <name type="common">Human pneumocystis pneumonia agent</name>
    <dbReference type="NCBI Taxonomy" id="1408657"/>
    <lineage>
        <taxon>Eukaryota</taxon>
        <taxon>Fungi</taxon>
        <taxon>Dikarya</taxon>
        <taxon>Ascomycota</taxon>
        <taxon>Taphrinomycotina</taxon>
        <taxon>Pneumocystomycetes</taxon>
        <taxon>Pneumocystaceae</taxon>
        <taxon>Pneumocystis</taxon>
    </lineage>
</organism>
<evidence type="ECO:0008006" key="18">
    <source>
        <dbReference type="Google" id="ProtNLM"/>
    </source>
</evidence>
<dbReference type="GO" id="GO:0030015">
    <property type="term" value="C:CCR4-NOT core complex"/>
    <property type="evidence" value="ECO:0007669"/>
    <property type="project" value="UniProtKB-ARBA"/>
</dbReference>
<dbReference type="FunFam" id="3.30.40.10:FF:000006">
    <property type="entry name" value="CCR4-NOT transcription complex subunit 4"/>
    <property type="match status" value="1"/>
</dbReference>
<name>A0A0W4ZU62_PNEJ7</name>
<keyword evidence="5 12" id="KW-0862">Zinc</keyword>
<evidence type="ECO:0000256" key="4">
    <source>
        <dbReference type="ARBA" id="ARBA00022771"/>
    </source>
</evidence>
<reference evidence="17" key="1">
    <citation type="journal article" date="2016" name="Nat. Commun.">
        <title>Genome analysis of three Pneumocystis species reveals adaptation mechanisms to life exclusively in mammalian hosts.</title>
        <authorList>
            <person name="Ma L."/>
            <person name="Chen Z."/>
            <person name="Huang D.W."/>
            <person name="Kutty G."/>
            <person name="Ishihara M."/>
            <person name="Wang H."/>
            <person name="Abouelleil A."/>
            <person name="Bishop L."/>
            <person name="Davey E."/>
            <person name="Deng R."/>
            <person name="Deng X."/>
            <person name="Fan L."/>
            <person name="Fantoni G."/>
            <person name="Fitzgerald M."/>
            <person name="Gogineni E."/>
            <person name="Goldberg J.M."/>
            <person name="Handley G."/>
            <person name="Hu X."/>
            <person name="Huber C."/>
            <person name="Jiao X."/>
            <person name="Jones K."/>
            <person name="Levin J.Z."/>
            <person name="Liu Y."/>
            <person name="Macdonald P."/>
            <person name="Melnikov A."/>
            <person name="Raley C."/>
            <person name="Sassi M."/>
            <person name="Sherman B.T."/>
            <person name="Song X."/>
            <person name="Sykes S."/>
            <person name="Tran B."/>
            <person name="Walsh L."/>
            <person name="Xia Y."/>
            <person name="Yang J."/>
            <person name="Young S."/>
            <person name="Zeng Q."/>
            <person name="Zheng X."/>
            <person name="Stephens R."/>
            <person name="Nusbaum C."/>
            <person name="Birren B.W."/>
            <person name="Azadi P."/>
            <person name="Lempicki R.A."/>
            <person name="Cuomo C.A."/>
            <person name="Kovacs J.A."/>
        </authorList>
    </citation>
    <scope>NUCLEOTIDE SEQUENCE [LARGE SCALE GENOMIC DNA]</scope>
    <source>
        <strain evidence="17">RU7</strain>
    </source>
</reference>
<dbReference type="GO" id="GO:0000956">
    <property type="term" value="P:nuclear-transcribed mRNA catabolic process"/>
    <property type="evidence" value="ECO:0007669"/>
    <property type="project" value="UniProtKB-ARBA"/>
</dbReference>
<dbReference type="PANTHER" id="PTHR12603">
    <property type="entry name" value="CCR4-NOT TRANSCRIPTION COMPLEX RELATED"/>
    <property type="match status" value="1"/>
</dbReference>
<dbReference type="CDD" id="cd12438">
    <property type="entry name" value="RRM_CNOT4"/>
    <property type="match status" value="1"/>
</dbReference>
<dbReference type="eggNOG" id="KOG2068">
    <property type="taxonomic scope" value="Eukaryota"/>
</dbReference>
<keyword evidence="7" id="KW-0805">Transcription regulation</keyword>
<dbReference type="FunFam" id="3.30.70.330:FF:000257">
    <property type="entry name" value="CCR4-NOT core complex subunit Not4"/>
    <property type="match status" value="1"/>
</dbReference>
<evidence type="ECO:0000256" key="2">
    <source>
        <dbReference type="ARBA" id="ARBA00022491"/>
    </source>
</evidence>
<dbReference type="GO" id="GO:0051254">
    <property type="term" value="P:positive regulation of RNA metabolic process"/>
    <property type="evidence" value="ECO:0007669"/>
    <property type="project" value="UniProtKB-ARBA"/>
</dbReference>
<comment type="subcellular location">
    <subcellularLocation>
        <location evidence="1">Nucleus</location>
    </subcellularLocation>
</comment>
<dbReference type="GO" id="GO:0016567">
    <property type="term" value="P:protein ubiquitination"/>
    <property type="evidence" value="ECO:0007669"/>
    <property type="project" value="TreeGrafter"/>
</dbReference>
<dbReference type="PANTHER" id="PTHR12603:SF0">
    <property type="entry name" value="CCR4-NOT TRANSCRIPTION COMPLEX SUBUNIT 4"/>
    <property type="match status" value="1"/>
</dbReference>
<evidence type="ECO:0000256" key="8">
    <source>
        <dbReference type="ARBA" id="ARBA00023054"/>
    </source>
</evidence>
<dbReference type="PROSITE" id="PS50103">
    <property type="entry name" value="ZF_C3H1"/>
    <property type="match status" value="1"/>
</dbReference>
<feature type="compositionally biased region" description="Basic and acidic residues" evidence="13">
    <location>
        <begin position="69"/>
        <end position="81"/>
    </location>
</feature>
<dbReference type="GO" id="GO:0061630">
    <property type="term" value="F:ubiquitin protein ligase activity"/>
    <property type="evidence" value="ECO:0007669"/>
    <property type="project" value="UniProtKB-ARBA"/>
</dbReference>
<keyword evidence="6 11" id="KW-0694">RNA-binding</keyword>
<feature type="region of interest" description="Disordered" evidence="13">
    <location>
        <begin position="59"/>
        <end position="81"/>
    </location>
</feature>
<evidence type="ECO:0000256" key="9">
    <source>
        <dbReference type="ARBA" id="ARBA00023163"/>
    </source>
</evidence>
<dbReference type="Pfam" id="PF00076">
    <property type="entry name" value="RRM_1"/>
    <property type="match status" value="1"/>
</dbReference>
<keyword evidence="2" id="KW-0678">Repressor</keyword>
<evidence type="ECO:0000256" key="13">
    <source>
        <dbReference type="SAM" id="MobiDB-lite"/>
    </source>
</evidence>
<evidence type="ECO:0000256" key="6">
    <source>
        <dbReference type="ARBA" id="ARBA00022884"/>
    </source>
</evidence>